<reference evidence="2 4" key="1">
    <citation type="submission" date="2021-03" db="EMBL/GenBank/DDBJ databases">
        <title>Draft genome and methylome analysis of Thiotrix fructosivoruns ATCC 49748.</title>
        <authorList>
            <person name="Fomenkov A."/>
            <person name="Grabovich M.Y."/>
            <person name="Roberts R.J."/>
        </authorList>
    </citation>
    <scope>NUCLEOTIDE SEQUENCE [LARGE SCALE GENOMIC DNA]</scope>
    <source>
        <strain evidence="2 4">ATCC 49748</strain>
        <plasmid evidence="2">pTfr153</plasmid>
    </source>
</reference>
<reference evidence="3" key="2">
    <citation type="submission" date="2021-04" db="EMBL/GenBank/DDBJ databases">
        <title>Complete Genome and methylome analysis of Thiothrix fructosivorans ATCC 49748.</title>
        <authorList>
            <person name="Fomenkov A."/>
            <person name="Sun L."/>
            <person name="Vincze T."/>
            <person name="Grabovich M.Y."/>
            <person name="Roberts R.J."/>
        </authorList>
    </citation>
    <scope>NUCLEOTIDE SEQUENCE</scope>
    <source>
        <strain evidence="3">ATCC 49748</strain>
        <plasmid evidence="3">pTfr153</plasmid>
    </source>
</reference>
<dbReference type="SUPFAM" id="SSF53098">
    <property type="entry name" value="Ribonuclease H-like"/>
    <property type="match status" value="1"/>
</dbReference>
<proteinExistence type="predicted"/>
<dbReference type="PANTHER" id="PTHR35004">
    <property type="entry name" value="TRANSPOSASE RV3428C-RELATED"/>
    <property type="match status" value="1"/>
</dbReference>
<dbReference type="Proteomes" id="UP000664466">
    <property type="component" value="Unassembled WGS sequence"/>
</dbReference>
<evidence type="ECO:0000313" key="4">
    <source>
        <dbReference type="Proteomes" id="UP000664466"/>
    </source>
</evidence>
<evidence type="ECO:0000259" key="1">
    <source>
        <dbReference type="PROSITE" id="PS50994"/>
    </source>
</evidence>
<evidence type="ECO:0000313" key="3">
    <source>
        <dbReference type="EMBL" id="QTX13001.1"/>
    </source>
</evidence>
<gene>
    <name evidence="3" type="primary">istA</name>
    <name evidence="2" type="ORF">J1836_00620</name>
    <name evidence="3" type="ORF">J1836_020800</name>
</gene>
<feature type="domain" description="Integrase catalytic" evidence="1">
    <location>
        <begin position="129"/>
        <end position="311"/>
    </location>
</feature>
<accession>A0A8B0SPN6</accession>
<sequence>MPGFPINTQQYRLYMKLREAGLTQVSAAVKAGISERTGRRLEQPNRVPPDGHQVPRSWRTRTDPLAGVWDSELLPLLQDNPGLLPKTLWEYLCQRYPDHYDSKVERTLQRRIKAWKLQHGNPLEVMFLQRHEPGQQGISDFTQLKPNGITLKGEAFAHRFYHYRLVYSGWCHVKVICGGESYEALATGLQDAWWRSGGTPREHRTDSLSAAYNNLAEEQTLTQRYAALCRHYHVKASRNNKGVAHENGAVEAAHGHFKRRLTQALLLRGSSNFDALADYQAFVDQVVLVINKACRTRFEEEKPQLRPLPKQRTHDYAEHPVMVSSSSTIRFKRITYTVPSQWVGTPLLLLAYDERLELYHSTVHLLTLPRLYVPKGINGRCVNYRHVIDSLVRKPQAFRCSQIRDDLLPNADYKAIWAQVDATLPPAEASRYMVKLLYLAAQSGQELAIGQFVMQHLSSPALPSIAQCRERFAPETPSHIPVIQSQTVPLAAYDALLGMTGAAYG</sequence>
<protein>
    <submittedName>
        <fullName evidence="3">IS21 family transposase</fullName>
    </submittedName>
</protein>
<dbReference type="AlphaFoldDB" id="A0A8B0SPN6"/>
<dbReference type="InterPro" id="IPR036397">
    <property type="entry name" value="RNaseH_sf"/>
</dbReference>
<geneLocation type="plasmid" evidence="3">
    <name>pTfr153</name>
</geneLocation>
<dbReference type="RefSeq" id="WP_207249221.1">
    <property type="nucleotide sequence ID" value="NZ_CP072750.1"/>
</dbReference>
<dbReference type="EMBL" id="JAFMPM010000004">
    <property type="protein sequence ID" value="MBO0611439.1"/>
    <property type="molecule type" value="Genomic_DNA"/>
</dbReference>
<dbReference type="InterPro" id="IPR001584">
    <property type="entry name" value="Integrase_cat-core"/>
</dbReference>
<dbReference type="PANTHER" id="PTHR35004:SF7">
    <property type="entry name" value="INTEGRASE PROTEIN"/>
    <property type="match status" value="1"/>
</dbReference>
<dbReference type="GO" id="GO:0015074">
    <property type="term" value="P:DNA integration"/>
    <property type="evidence" value="ECO:0007669"/>
    <property type="project" value="InterPro"/>
</dbReference>
<keyword evidence="3" id="KW-0614">Plasmid</keyword>
<keyword evidence="4" id="KW-1185">Reference proteome</keyword>
<dbReference type="EMBL" id="CP072750">
    <property type="protein sequence ID" value="QTX13001.1"/>
    <property type="molecule type" value="Genomic_DNA"/>
</dbReference>
<dbReference type="Gene3D" id="3.30.420.10">
    <property type="entry name" value="Ribonuclease H-like superfamily/Ribonuclease H"/>
    <property type="match status" value="1"/>
</dbReference>
<evidence type="ECO:0000313" key="2">
    <source>
        <dbReference type="EMBL" id="MBO0611439.1"/>
    </source>
</evidence>
<dbReference type="InterPro" id="IPR012337">
    <property type="entry name" value="RNaseH-like_sf"/>
</dbReference>
<organism evidence="3">
    <name type="scientific">Thiothrix fructosivorans</name>
    <dbReference type="NCBI Taxonomy" id="111770"/>
    <lineage>
        <taxon>Bacteria</taxon>
        <taxon>Pseudomonadati</taxon>
        <taxon>Pseudomonadota</taxon>
        <taxon>Gammaproteobacteria</taxon>
        <taxon>Thiotrichales</taxon>
        <taxon>Thiotrichaceae</taxon>
        <taxon>Thiothrix</taxon>
    </lineage>
</organism>
<dbReference type="PROSITE" id="PS50994">
    <property type="entry name" value="INTEGRASE"/>
    <property type="match status" value="1"/>
</dbReference>
<name>A0A8B0SPN6_9GAMM</name>
<dbReference type="NCBIfam" id="NF033546">
    <property type="entry name" value="transpos_IS21"/>
    <property type="match status" value="1"/>
</dbReference>
<dbReference type="GO" id="GO:0003676">
    <property type="term" value="F:nucleic acid binding"/>
    <property type="evidence" value="ECO:0007669"/>
    <property type="project" value="InterPro"/>
</dbReference>